<dbReference type="CDD" id="cd01434">
    <property type="entry name" value="EFG_mtEFG1_IV"/>
    <property type="match status" value="1"/>
</dbReference>
<dbReference type="FunFam" id="3.30.70.870:FF:000001">
    <property type="entry name" value="Elongation factor G"/>
    <property type="match status" value="1"/>
</dbReference>
<dbReference type="SUPFAM" id="SSF54980">
    <property type="entry name" value="EF-G C-terminal domain-like"/>
    <property type="match status" value="2"/>
</dbReference>
<dbReference type="GO" id="GO:0032790">
    <property type="term" value="P:ribosome disassembly"/>
    <property type="evidence" value="ECO:0007669"/>
    <property type="project" value="TreeGrafter"/>
</dbReference>
<organism evidence="9 10">
    <name type="scientific">Candidatus Harrisonbacteria bacterium CG10_big_fil_rev_8_21_14_0_10_44_23</name>
    <dbReference type="NCBI Taxonomy" id="1974585"/>
    <lineage>
        <taxon>Bacteria</taxon>
        <taxon>Candidatus Harrisoniibacteriota</taxon>
    </lineage>
</organism>
<protein>
    <recommendedName>
        <fullName evidence="5">Elongation factor G</fullName>
    </recommendedName>
</protein>
<dbReference type="NCBIfam" id="TIGR00484">
    <property type="entry name" value="EF-G"/>
    <property type="match status" value="1"/>
</dbReference>
<feature type="region of interest" description="Disordered" evidence="6">
    <location>
        <begin position="14"/>
        <end position="35"/>
    </location>
</feature>
<evidence type="ECO:0000256" key="6">
    <source>
        <dbReference type="SAM" id="MobiDB-lite"/>
    </source>
</evidence>
<evidence type="ECO:0000256" key="5">
    <source>
        <dbReference type="NCBIfam" id="TIGR00484"/>
    </source>
</evidence>
<dbReference type="InterPro" id="IPR000640">
    <property type="entry name" value="EFG_V-like"/>
</dbReference>
<dbReference type="Proteomes" id="UP000229615">
    <property type="component" value="Unassembled WGS sequence"/>
</dbReference>
<dbReference type="InterPro" id="IPR020568">
    <property type="entry name" value="Ribosomal_Su5_D2-typ_SF"/>
</dbReference>
<keyword evidence="2 9" id="KW-0251">Elongation factor</keyword>
<keyword evidence="1" id="KW-0547">Nucleotide-binding</keyword>
<dbReference type="SUPFAM" id="SSF50447">
    <property type="entry name" value="Translation proteins"/>
    <property type="match status" value="1"/>
</dbReference>
<dbReference type="InterPro" id="IPR035647">
    <property type="entry name" value="EFG_III/V"/>
</dbReference>
<dbReference type="CDD" id="cd16262">
    <property type="entry name" value="EFG_III"/>
    <property type="match status" value="1"/>
</dbReference>
<sequence length="422" mass="46516">LDAVVDYLPAPTDILPVKGTNPKNDTEEERKPSDDEPFTALAFKIASDPYVGSLTFFRVYSGILKRGSYILNSVRDEQERVGRILRMHANDREEVEEIQAGNIAALVGMKSTKTGDTLCDPQKPIILEGIVVPEPVISIRIEPKTKADQERLGMALNRLAEEDPTFRVSGNAETGETLIAGMGELHLDIIVDRLKREFNVEANVGRPQVAYRETIRASAEGEGKYIKQSGGRGQYGHARIRIEPLEPGGEGFEFVNEVKGGSIPQEYIPAVEKGIKEALTRGILAGYEIVDVKATLYDGTYHDVDSSEAAFKVAGSMAFTEAVRQAKPVLLEPTMNVQVIVPEQYMGDITGDLNSKRGRIEGMSDRPLVKVIDAIVPLSEMFGYATKLRSMTQGRGNFSMEFHAYEEVPTNIANEIIEGRKK</sequence>
<dbReference type="PANTHER" id="PTHR43261">
    <property type="entry name" value="TRANSLATION ELONGATION FACTOR G-RELATED"/>
    <property type="match status" value="1"/>
</dbReference>
<dbReference type="Pfam" id="PF00679">
    <property type="entry name" value="EFG_C"/>
    <property type="match status" value="1"/>
</dbReference>
<evidence type="ECO:0000259" key="8">
    <source>
        <dbReference type="SMART" id="SM00889"/>
    </source>
</evidence>
<keyword evidence="3" id="KW-0648">Protein biosynthesis</keyword>
<accession>A0A2H0UQQ1</accession>
<dbReference type="EMBL" id="PFBB01000010">
    <property type="protein sequence ID" value="PIR88720.1"/>
    <property type="molecule type" value="Genomic_DNA"/>
</dbReference>
<feature type="compositionally biased region" description="Basic and acidic residues" evidence="6">
    <location>
        <begin position="24"/>
        <end position="34"/>
    </location>
</feature>
<dbReference type="AlphaFoldDB" id="A0A2H0UQQ1"/>
<dbReference type="InterPro" id="IPR004161">
    <property type="entry name" value="EFTu-like_2"/>
</dbReference>
<evidence type="ECO:0000256" key="3">
    <source>
        <dbReference type="ARBA" id="ARBA00022917"/>
    </source>
</evidence>
<dbReference type="Pfam" id="PF14492">
    <property type="entry name" value="EFG_III"/>
    <property type="match status" value="1"/>
</dbReference>
<evidence type="ECO:0000259" key="7">
    <source>
        <dbReference type="SMART" id="SM00838"/>
    </source>
</evidence>
<dbReference type="FunFam" id="2.40.30.10:FF:000006">
    <property type="entry name" value="Elongation factor G"/>
    <property type="match status" value="1"/>
</dbReference>
<dbReference type="Gene3D" id="3.30.70.870">
    <property type="entry name" value="Elongation Factor G (Translational Gtpase), domain 3"/>
    <property type="match status" value="1"/>
</dbReference>
<evidence type="ECO:0000313" key="10">
    <source>
        <dbReference type="Proteomes" id="UP000229615"/>
    </source>
</evidence>
<evidence type="ECO:0000313" key="9">
    <source>
        <dbReference type="EMBL" id="PIR88720.1"/>
    </source>
</evidence>
<proteinExistence type="predicted"/>
<dbReference type="InterPro" id="IPR005517">
    <property type="entry name" value="Transl_elong_EFG/EF2_IV"/>
</dbReference>
<dbReference type="InterPro" id="IPR009000">
    <property type="entry name" value="Transl_B-barrel_sf"/>
</dbReference>
<evidence type="ECO:0000256" key="4">
    <source>
        <dbReference type="ARBA" id="ARBA00023134"/>
    </source>
</evidence>
<dbReference type="FunFam" id="3.30.70.240:FF:000001">
    <property type="entry name" value="Elongation factor G"/>
    <property type="match status" value="1"/>
</dbReference>
<dbReference type="SUPFAM" id="SSF54211">
    <property type="entry name" value="Ribosomal protein S5 domain 2-like"/>
    <property type="match status" value="1"/>
</dbReference>
<dbReference type="InterPro" id="IPR047872">
    <property type="entry name" value="EFG_IV"/>
</dbReference>
<dbReference type="Gene3D" id="3.30.230.10">
    <property type="match status" value="1"/>
</dbReference>
<evidence type="ECO:0000256" key="1">
    <source>
        <dbReference type="ARBA" id="ARBA00022741"/>
    </source>
</evidence>
<gene>
    <name evidence="9" type="primary">fusA</name>
    <name evidence="9" type="ORF">COU09_00875</name>
</gene>
<dbReference type="Gene3D" id="2.40.30.10">
    <property type="entry name" value="Translation factors"/>
    <property type="match status" value="1"/>
</dbReference>
<dbReference type="InterPro" id="IPR035649">
    <property type="entry name" value="EFG_V"/>
</dbReference>
<reference evidence="10" key="1">
    <citation type="submission" date="2017-09" db="EMBL/GenBank/DDBJ databases">
        <title>Depth-based differentiation of microbial function through sediment-hosted aquifers and enrichment of novel symbionts in the deep terrestrial subsurface.</title>
        <authorList>
            <person name="Probst A.J."/>
            <person name="Ladd B."/>
            <person name="Jarett J.K."/>
            <person name="Geller-Mcgrath D.E."/>
            <person name="Sieber C.M.K."/>
            <person name="Emerson J.B."/>
            <person name="Anantharaman K."/>
            <person name="Thomas B.C."/>
            <person name="Malmstrom R."/>
            <person name="Stieglmeier M."/>
            <person name="Klingl A."/>
            <person name="Woyke T."/>
            <person name="Ryan C.M."/>
            <person name="Banfield J.F."/>
        </authorList>
    </citation>
    <scope>NUCLEOTIDE SEQUENCE [LARGE SCALE GENOMIC DNA]</scope>
</reference>
<name>A0A2H0UQQ1_9BACT</name>
<dbReference type="FunFam" id="3.30.230.10:FF:000003">
    <property type="entry name" value="Elongation factor G"/>
    <property type="match status" value="1"/>
</dbReference>
<dbReference type="InterPro" id="IPR004540">
    <property type="entry name" value="Transl_elong_EFG/EF2"/>
</dbReference>
<dbReference type="InterPro" id="IPR014721">
    <property type="entry name" value="Ribsml_uS5_D2-typ_fold_subgr"/>
</dbReference>
<feature type="domain" description="Translation elongation factor EFG/EF2" evidence="8">
    <location>
        <begin position="208"/>
        <end position="327"/>
    </location>
</feature>
<feature type="domain" description="Elongation factor EFG" evidence="7">
    <location>
        <begin position="329"/>
        <end position="416"/>
    </location>
</feature>
<comment type="caution">
    <text evidence="9">The sequence shown here is derived from an EMBL/GenBank/DDBJ whole genome shotgun (WGS) entry which is preliminary data.</text>
</comment>
<dbReference type="InterPro" id="IPR041095">
    <property type="entry name" value="EFG_II"/>
</dbReference>
<dbReference type="CDD" id="cd04088">
    <property type="entry name" value="EFG_mtEFG_II"/>
    <property type="match status" value="1"/>
</dbReference>
<feature type="non-terminal residue" evidence="9">
    <location>
        <position position="1"/>
    </location>
</feature>
<dbReference type="Pfam" id="PF03764">
    <property type="entry name" value="EFG_IV"/>
    <property type="match status" value="1"/>
</dbReference>
<dbReference type="SMART" id="SM00838">
    <property type="entry name" value="EFG_C"/>
    <property type="match status" value="1"/>
</dbReference>
<dbReference type="GO" id="GO:0005525">
    <property type="term" value="F:GTP binding"/>
    <property type="evidence" value="ECO:0007669"/>
    <property type="project" value="UniProtKB-UniRule"/>
</dbReference>
<dbReference type="Gene3D" id="3.30.70.240">
    <property type="match status" value="1"/>
</dbReference>
<dbReference type="Pfam" id="PF03144">
    <property type="entry name" value="GTP_EFTU_D2"/>
    <property type="match status" value="1"/>
</dbReference>
<dbReference type="PANTHER" id="PTHR43261:SF1">
    <property type="entry name" value="RIBOSOME-RELEASING FACTOR 2, MITOCHONDRIAL"/>
    <property type="match status" value="1"/>
</dbReference>
<dbReference type="GO" id="GO:0003746">
    <property type="term" value="F:translation elongation factor activity"/>
    <property type="evidence" value="ECO:0007669"/>
    <property type="project" value="UniProtKB-UniRule"/>
</dbReference>
<dbReference type="SMART" id="SM00889">
    <property type="entry name" value="EFG_IV"/>
    <property type="match status" value="1"/>
</dbReference>
<keyword evidence="4" id="KW-0342">GTP-binding</keyword>
<dbReference type="CDD" id="cd03713">
    <property type="entry name" value="EFG_mtEFG_C"/>
    <property type="match status" value="1"/>
</dbReference>
<evidence type="ECO:0000256" key="2">
    <source>
        <dbReference type="ARBA" id="ARBA00022768"/>
    </source>
</evidence>
<dbReference type="InterPro" id="IPR009022">
    <property type="entry name" value="EFG_III"/>
</dbReference>